<evidence type="ECO:0000313" key="2">
    <source>
        <dbReference type="EMBL" id="MFC4403746.1"/>
    </source>
</evidence>
<keyword evidence="3" id="KW-1185">Reference proteome</keyword>
<feature type="transmembrane region" description="Helical" evidence="1">
    <location>
        <begin position="7"/>
        <end position="25"/>
    </location>
</feature>
<organism evidence="2 3">
    <name type="scientific">Gracilibacillus xinjiangensis</name>
    <dbReference type="NCBI Taxonomy" id="1193282"/>
    <lineage>
        <taxon>Bacteria</taxon>
        <taxon>Bacillati</taxon>
        <taxon>Bacillota</taxon>
        <taxon>Bacilli</taxon>
        <taxon>Bacillales</taxon>
        <taxon>Bacillaceae</taxon>
        <taxon>Gracilibacillus</taxon>
    </lineage>
</organism>
<gene>
    <name evidence="2" type="ORF">ACFOY7_11760</name>
</gene>
<feature type="transmembrane region" description="Helical" evidence="1">
    <location>
        <begin position="37"/>
        <end position="54"/>
    </location>
</feature>
<evidence type="ECO:0000313" key="3">
    <source>
        <dbReference type="Proteomes" id="UP001595882"/>
    </source>
</evidence>
<keyword evidence="1" id="KW-0812">Transmembrane</keyword>
<dbReference type="EMBL" id="JBHSDT010000008">
    <property type="protein sequence ID" value="MFC4403746.1"/>
    <property type="molecule type" value="Genomic_DNA"/>
</dbReference>
<proteinExistence type="predicted"/>
<reference evidence="3" key="1">
    <citation type="journal article" date="2019" name="Int. J. Syst. Evol. Microbiol.">
        <title>The Global Catalogue of Microorganisms (GCM) 10K type strain sequencing project: providing services to taxonomists for standard genome sequencing and annotation.</title>
        <authorList>
            <consortium name="The Broad Institute Genomics Platform"/>
            <consortium name="The Broad Institute Genome Sequencing Center for Infectious Disease"/>
            <person name="Wu L."/>
            <person name="Ma J."/>
        </authorList>
    </citation>
    <scope>NUCLEOTIDE SEQUENCE [LARGE SCALE GENOMIC DNA]</scope>
    <source>
        <strain evidence="3">CCUG 37865</strain>
    </source>
</reference>
<sequence>MRVLLEILRIILIFGLLGGVGWALIENIYTGNQQIEKYSWLGGIALFVLLFVLYRNKWHFSGWYHGKGRVKLSRPVTLALVVISVFLFSVPFVISVF</sequence>
<feature type="transmembrane region" description="Helical" evidence="1">
    <location>
        <begin position="75"/>
        <end position="94"/>
    </location>
</feature>
<protein>
    <submittedName>
        <fullName evidence="2">Uncharacterized protein</fullName>
    </submittedName>
</protein>
<dbReference type="Proteomes" id="UP001595882">
    <property type="component" value="Unassembled WGS sequence"/>
</dbReference>
<evidence type="ECO:0000256" key="1">
    <source>
        <dbReference type="SAM" id="Phobius"/>
    </source>
</evidence>
<accession>A0ABV8WV45</accession>
<comment type="caution">
    <text evidence="2">The sequence shown here is derived from an EMBL/GenBank/DDBJ whole genome shotgun (WGS) entry which is preliminary data.</text>
</comment>
<dbReference type="RefSeq" id="WP_390252284.1">
    <property type="nucleotide sequence ID" value="NZ_JBHSDT010000008.1"/>
</dbReference>
<keyword evidence="1" id="KW-0472">Membrane</keyword>
<keyword evidence="1" id="KW-1133">Transmembrane helix</keyword>
<name>A0ABV8WV45_9BACI</name>